<name>A0A2U9PKW1_MYCSE</name>
<keyword evidence="1" id="KW-1133">Transmembrane helix</keyword>
<dbReference type="AlphaFoldDB" id="A0A2U9PKW1"/>
<accession>A0A2U9PKW1</accession>
<sequence length="388" mass="42066">MVITTVAVEDATRVPQFDAVRPVGGPVWVAWRESALTRAYELETLVEYLAPGNRRDVGGALSGAIRSHLEAVRDAADRKRATSGRRMWAWRNGPLLERSMSNLDAAEAQLLNLAPPEYLAGQMPSLLRHVQRHLRAGDPGRQELERLVKSLAGLDRETQNDVVTRERDKIVATVRAASSEGMRENLRLRSFRNIVVSTTILLSLLAVALGIITFHRPTLLPLCFTPRDANQITVVCPTNQSPPITPQRAGVPVPPNARDIDYVVADTVTPMDVIVIELVGLLAAAIASAAMISHVKGSSERYGIPVALAALKLPTGALTAVLGLLLMRGQFIPGLNALDNPGQIVAWGLVFGYAQQLFTRLIDQQGQTVLNSVRSADTASAERKPTGR</sequence>
<protein>
    <submittedName>
        <fullName evidence="2">Uncharacterized protein</fullName>
    </submittedName>
</protein>
<reference evidence="3" key="2">
    <citation type="submission" date="2018-03" db="EMBL/GenBank/DDBJ databases">
        <authorList>
            <person name="Derbyshire K."/>
            <person name="Gray T.A."/>
            <person name="Champion M."/>
        </authorList>
    </citation>
    <scope>NUCLEOTIDE SEQUENCE [LARGE SCALE GENOMIC DNA]</scope>
    <source>
        <strain evidence="3">MKD8</strain>
    </source>
</reference>
<keyword evidence="1" id="KW-0472">Membrane</keyword>
<dbReference type="EMBL" id="CP027541">
    <property type="protein sequence ID" value="AWT52389.1"/>
    <property type="molecule type" value="Genomic_DNA"/>
</dbReference>
<feature type="transmembrane region" description="Helical" evidence="1">
    <location>
        <begin position="304"/>
        <end position="327"/>
    </location>
</feature>
<evidence type="ECO:0000313" key="2">
    <source>
        <dbReference type="EMBL" id="AWT52389.1"/>
    </source>
</evidence>
<proteinExistence type="predicted"/>
<organism evidence="2 3">
    <name type="scientific">Mycolicibacterium smegmatis (strain MKD8)</name>
    <name type="common">Mycobacterium smegmatis</name>
    <dbReference type="NCBI Taxonomy" id="1214915"/>
    <lineage>
        <taxon>Bacteria</taxon>
        <taxon>Bacillati</taxon>
        <taxon>Actinomycetota</taxon>
        <taxon>Actinomycetes</taxon>
        <taxon>Mycobacteriales</taxon>
        <taxon>Mycobacteriaceae</taxon>
        <taxon>Mycolicibacterium</taxon>
    </lineage>
</organism>
<dbReference type="RefSeq" id="WP_003892774.1">
    <property type="nucleotide sequence ID" value="NZ_CP027541.1"/>
</dbReference>
<reference evidence="2 3" key="1">
    <citation type="journal article" date="2013" name="Genome Announc.">
        <title>Draft genome sequence of MKD8, a conjugal recipient Mycobacterium smegmatis strain.</title>
        <authorList>
            <person name="Gray T.A."/>
            <person name="Palumbo M.J."/>
            <person name="Derbyshire K.M."/>
        </authorList>
    </citation>
    <scope>NUCLEOTIDE SEQUENCE [LARGE SCALE GENOMIC DNA]</scope>
    <source>
        <strain evidence="2 3">MKD8</strain>
    </source>
</reference>
<feature type="transmembrane region" description="Helical" evidence="1">
    <location>
        <begin position="191"/>
        <end position="212"/>
    </location>
</feature>
<evidence type="ECO:0000256" key="1">
    <source>
        <dbReference type="SAM" id="Phobius"/>
    </source>
</evidence>
<evidence type="ECO:0000313" key="3">
    <source>
        <dbReference type="Proteomes" id="UP000011200"/>
    </source>
</evidence>
<dbReference type="Proteomes" id="UP000011200">
    <property type="component" value="Chromosome"/>
</dbReference>
<feature type="transmembrane region" description="Helical" evidence="1">
    <location>
        <begin position="273"/>
        <end position="292"/>
    </location>
</feature>
<keyword evidence="1" id="KW-0812">Transmembrane</keyword>
<gene>
    <name evidence="2" type="ORF">D806_014040</name>
</gene>